<keyword evidence="9" id="KW-0697">Rotamase</keyword>
<feature type="region of interest" description="Disordered" evidence="12">
    <location>
        <begin position="1"/>
        <end position="75"/>
    </location>
</feature>
<dbReference type="Proteomes" id="UP000756921">
    <property type="component" value="Unassembled WGS sequence"/>
</dbReference>
<evidence type="ECO:0000256" key="3">
    <source>
        <dbReference type="ARBA" id="ARBA00004496"/>
    </source>
</evidence>
<dbReference type="GO" id="GO:0005737">
    <property type="term" value="C:cytoplasm"/>
    <property type="evidence" value="ECO:0007669"/>
    <property type="project" value="UniProtKB-SubCell"/>
</dbReference>
<dbReference type="GO" id="GO:0006511">
    <property type="term" value="P:ubiquitin-dependent protein catabolic process"/>
    <property type="evidence" value="ECO:0007669"/>
    <property type="project" value="InterPro"/>
</dbReference>
<evidence type="ECO:0000256" key="5">
    <source>
        <dbReference type="ARBA" id="ARBA00007434"/>
    </source>
</evidence>
<dbReference type="InterPro" id="IPR013083">
    <property type="entry name" value="Znf_RING/FYVE/PHD"/>
</dbReference>
<evidence type="ECO:0000256" key="7">
    <source>
        <dbReference type="ARBA" id="ARBA00022679"/>
    </source>
</evidence>
<dbReference type="GO" id="GO:0000209">
    <property type="term" value="P:protein polyubiquitination"/>
    <property type="evidence" value="ECO:0007669"/>
    <property type="project" value="TreeGrafter"/>
</dbReference>
<comment type="subcellular location">
    <subcellularLocation>
        <location evidence="3">Cytoplasm</location>
    </subcellularLocation>
    <subcellularLocation>
        <location evidence="2">Nucleus</location>
    </subcellularLocation>
</comment>
<dbReference type="PANTHER" id="PTHR13931">
    <property type="entry name" value="UBIQUITINATION FACTOR E4"/>
    <property type="match status" value="1"/>
</dbReference>
<keyword evidence="7" id="KW-0808">Transferase</keyword>
<keyword evidence="10" id="KW-0539">Nucleus</keyword>
<feature type="domain" description="U-box" evidence="13">
    <location>
        <begin position="980"/>
        <end position="1054"/>
    </location>
</feature>
<protein>
    <submittedName>
        <fullName evidence="14">Ubiquitin conjugation factor e4</fullName>
    </submittedName>
</protein>
<dbReference type="FunFam" id="3.30.40.10:FF:000055">
    <property type="entry name" value="Ubiquitin conjugation factor e4 a"/>
    <property type="match status" value="1"/>
</dbReference>
<dbReference type="AlphaFoldDB" id="A0A9P6GP75"/>
<dbReference type="EMBL" id="WJXW01000003">
    <property type="protein sequence ID" value="KAF9738585.1"/>
    <property type="molecule type" value="Genomic_DNA"/>
</dbReference>
<proteinExistence type="inferred from homology"/>
<feature type="compositionally biased region" description="Pro residues" evidence="12">
    <location>
        <begin position="56"/>
        <end position="68"/>
    </location>
</feature>
<comment type="similarity">
    <text evidence="5">Belongs to the ubiquitin conjugation factor E4 family.</text>
</comment>
<dbReference type="InterPro" id="IPR045132">
    <property type="entry name" value="UBE4"/>
</dbReference>
<dbReference type="GO" id="GO:0036503">
    <property type="term" value="P:ERAD pathway"/>
    <property type="evidence" value="ECO:0007669"/>
    <property type="project" value="InterPro"/>
</dbReference>
<evidence type="ECO:0000259" key="13">
    <source>
        <dbReference type="PROSITE" id="PS51698"/>
    </source>
</evidence>
<comment type="pathway">
    <text evidence="4">Protein modification; protein ubiquitination.</text>
</comment>
<dbReference type="PANTHER" id="PTHR13931:SF2">
    <property type="entry name" value="UBIQUITIN CONJUGATION FACTOR E4 B"/>
    <property type="match status" value="1"/>
</dbReference>
<dbReference type="GO" id="GO:0003755">
    <property type="term" value="F:peptidyl-prolyl cis-trans isomerase activity"/>
    <property type="evidence" value="ECO:0007669"/>
    <property type="project" value="UniProtKB-KW"/>
</dbReference>
<keyword evidence="8" id="KW-0833">Ubl conjugation pathway</keyword>
<organism evidence="14 15">
    <name type="scientific">Paraphaeosphaeria minitans</name>
    <dbReference type="NCBI Taxonomy" id="565426"/>
    <lineage>
        <taxon>Eukaryota</taxon>
        <taxon>Fungi</taxon>
        <taxon>Dikarya</taxon>
        <taxon>Ascomycota</taxon>
        <taxon>Pezizomycotina</taxon>
        <taxon>Dothideomycetes</taxon>
        <taxon>Pleosporomycetidae</taxon>
        <taxon>Pleosporales</taxon>
        <taxon>Massarineae</taxon>
        <taxon>Didymosphaeriaceae</taxon>
        <taxon>Paraphaeosphaeria</taxon>
    </lineage>
</organism>
<gene>
    <name evidence="14" type="ORF">PMIN01_03868</name>
</gene>
<dbReference type="OrthoDB" id="20295at2759"/>
<evidence type="ECO:0000256" key="4">
    <source>
        <dbReference type="ARBA" id="ARBA00004906"/>
    </source>
</evidence>
<evidence type="ECO:0000256" key="9">
    <source>
        <dbReference type="ARBA" id="ARBA00023110"/>
    </source>
</evidence>
<reference evidence="14" key="1">
    <citation type="journal article" date="2020" name="Mol. Plant Microbe Interact.">
        <title>Genome Sequence of the Biocontrol Agent Coniothyrium minitans strain Conio (IMI 134523).</title>
        <authorList>
            <person name="Patel D."/>
            <person name="Shittu T.A."/>
            <person name="Baroncelli R."/>
            <person name="Muthumeenakshi S."/>
            <person name="Osborne T.H."/>
            <person name="Janganan T.K."/>
            <person name="Sreenivasaprasad S."/>
        </authorList>
    </citation>
    <scope>NUCLEOTIDE SEQUENCE</scope>
    <source>
        <strain evidence="14">Conio</strain>
    </source>
</reference>
<evidence type="ECO:0000256" key="10">
    <source>
        <dbReference type="ARBA" id="ARBA00023242"/>
    </source>
</evidence>
<feature type="coiled-coil region" evidence="11">
    <location>
        <begin position="522"/>
        <end position="556"/>
    </location>
</feature>
<evidence type="ECO:0000313" key="15">
    <source>
        <dbReference type="Proteomes" id="UP000756921"/>
    </source>
</evidence>
<dbReference type="InterPro" id="IPR019474">
    <property type="entry name" value="Ub_conjug_fac_E4_core"/>
</dbReference>
<dbReference type="Pfam" id="PF04564">
    <property type="entry name" value="U-box"/>
    <property type="match status" value="1"/>
</dbReference>
<keyword evidence="9" id="KW-0413">Isomerase</keyword>
<evidence type="ECO:0000256" key="2">
    <source>
        <dbReference type="ARBA" id="ARBA00004123"/>
    </source>
</evidence>
<evidence type="ECO:0000256" key="6">
    <source>
        <dbReference type="ARBA" id="ARBA00022490"/>
    </source>
</evidence>
<dbReference type="GO" id="GO:0005634">
    <property type="term" value="C:nucleus"/>
    <property type="evidence" value="ECO:0007669"/>
    <property type="project" value="UniProtKB-SubCell"/>
</dbReference>
<dbReference type="PROSITE" id="PS51698">
    <property type="entry name" value="U_BOX"/>
    <property type="match status" value="1"/>
</dbReference>
<dbReference type="GO" id="GO:0000151">
    <property type="term" value="C:ubiquitin ligase complex"/>
    <property type="evidence" value="ECO:0007669"/>
    <property type="project" value="InterPro"/>
</dbReference>
<comment type="catalytic activity">
    <reaction evidence="1">
        <text>S-ubiquitinyl-[E2 ubiquitin-conjugating enzyme]-L-cysteine + [acceptor protein]-L-lysine = [E2 ubiquitin-conjugating enzyme]-L-cysteine + N(6)-ubiquitinyl-[acceptor protein]-L-lysine.</text>
        <dbReference type="EC" id="2.3.2.27"/>
    </reaction>
</comment>
<feature type="region of interest" description="Disordered" evidence="12">
    <location>
        <begin position="87"/>
        <end position="114"/>
    </location>
</feature>
<dbReference type="Gene3D" id="3.30.40.10">
    <property type="entry name" value="Zinc/RING finger domain, C3HC4 (zinc finger)"/>
    <property type="match status" value="1"/>
</dbReference>
<keyword evidence="11" id="KW-0175">Coiled coil</keyword>
<dbReference type="InterPro" id="IPR003613">
    <property type="entry name" value="Ubox_domain"/>
</dbReference>
<evidence type="ECO:0000256" key="12">
    <source>
        <dbReference type="SAM" id="MobiDB-lite"/>
    </source>
</evidence>
<dbReference type="Pfam" id="PF10408">
    <property type="entry name" value="Ufd2P_core"/>
    <property type="match status" value="1"/>
</dbReference>
<sequence>MADETPPSDTPMPDAMSDADKIRAKRLAKLGGPSLANASSNPTSTPPTASDSSSLTPPPVPKQPPPAAAQPTSASNPFARLGMKAEEKPANAPKINIKPKPAEPPIARSVTPKGQEVSLDAWTDRTIGQTFRITLDPERTKDLHGHRLFFVSGVRGDLEESGSPIQFNLELLDSAIIESAQSGTEGNALRYLLGCWKRICRMLRGMHNREDPKYKIAHECRRLCFNYCVFAATMPDVMFDEEPPTINPLAEHLLVDPENDSGICHDFLNEAVSRFEDDDSVKDLLVGAIEELSRRLSKMTMNDDYRPYMLTMRNFVRYNPLLAAMAQSDFFLPADIEAPHIEKISLLGPFFSISPLQGDVALNYFSSPTTRDKGYINNSQRSLRLALQAHQDELFDIANCFIKTKESREKILDWFALVLNKNHKRRAIRADPKFTASDAFMVNITVILDRLCEPFMDATFSKVDRIDINYLRRSPRVDIKEETKINADQQESDAFYENKVDGTNNFITEIFFLTVASHHYGLEAANMKLSELQKDLKYLEKQLAQMETERHKYISNAMQLSIFEAHLKRMKDRIEKGHCAVYATQGVLGDDTLQARSMQFMRYVIVWILRLVSPGTKYPQGTVHLPLPQEQPEYFKCLPEYFIENIGDNFKYITHHMPHIITSTQSEELMIYCITFLRNSEYIRNPGLKSQLVRILFNGIFQVPGRSKGVLGDALFAHKFATKHLLHALMKFFSECERAYDKLSIRYEIFQVIRLIWPNPTYRENLATEAQVNLDFFVQFVNLLLNDVTYVLDESFTAFTQIHDLSAELKDPQPDGDATARQEKEDKLTAAKDKAKNYMMITNETVAMLKLFTETLGDSFTKKEVVVRLAHMLDYNLALLVGPNKSKLKVENMQQYGWDPKAMLGDIADVYLNLQEKKTFIDAVATDERSYRAEYWETAETILKRFALKSPEQLTEWGQLGDTIGKTKDEIDAEDADLGEIPDEYTDPLMATLMEDPVILPRSRQTVDRTTVRGMLLSDPIDPFNRTPLTIEEVIPNDVLREEIQAWKAARLTEVRAQRAASASGVDASAMDESQ</sequence>
<comment type="caution">
    <text evidence="14">The sequence shown here is derived from an EMBL/GenBank/DDBJ whole genome shotgun (WGS) entry which is preliminary data.</text>
</comment>
<evidence type="ECO:0000256" key="1">
    <source>
        <dbReference type="ARBA" id="ARBA00000900"/>
    </source>
</evidence>
<dbReference type="SMART" id="SM00504">
    <property type="entry name" value="Ubox"/>
    <property type="match status" value="1"/>
</dbReference>
<evidence type="ECO:0000313" key="14">
    <source>
        <dbReference type="EMBL" id="KAF9738585.1"/>
    </source>
</evidence>
<evidence type="ECO:0000256" key="8">
    <source>
        <dbReference type="ARBA" id="ARBA00022786"/>
    </source>
</evidence>
<accession>A0A9P6GP75</accession>
<keyword evidence="15" id="KW-1185">Reference proteome</keyword>
<dbReference type="GO" id="GO:0034450">
    <property type="term" value="F:ubiquitin-ubiquitin ligase activity"/>
    <property type="evidence" value="ECO:0007669"/>
    <property type="project" value="InterPro"/>
</dbReference>
<keyword evidence="6" id="KW-0963">Cytoplasm</keyword>
<feature type="compositionally biased region" description="Low complexity" evidence="12">
    <location>
        <begin position="39"/>
        <end position="55"/>
    </location>
</feature>
<name>A0A9P6GP75_9PLEO</name>
<evidence type="ECO:0000256" key="11">
    <source>
        <dbReference type="SAM" id="Coils"/>
    </source>
</evidence>
<dbReference type="SUPFAM" id="SSF57850">
    <property type="entry name" value="RING/U-box"/>
    <property type="match status" value="1"/>
</dbReference>